<sequence length="91" mass="10574">MTTQKLIGIVETAVAVGTTRAQIDNLRTLTQPRIEWRTDPKSKKRNKKLYNFDQMVAFLDHHLRLSDLQRERLDAASVEMLPSLLDRELVQ</sequence>
<protein>
    <recommendedName>
        <fullName evidence="3">MerR family transcriptional regulator</fullName>
    </recommendedName>
</protein>
<dbReference type="RefSeq" id="WP_090269725.1">
    <property type="nucleotide sequence ID" value="NZ_FOEP01000006.1"/>
</dbReference>
<keyword evidence="2" id="KW-1185">Reference proteome</keyword>
<dbReference type="Proteomes" id="UP000198634">
    <property type="component" value="Unassembled WGS sequence"/>
</dbReference>
<organism evidence="1 2">
    <name type="scientific">Thalassovita taeanensis</name>
    <dbReference type="NCBI Taxonomy" id="657014"/>
    <lineage>
        <taxon>Bacteria</taxon>
        <taxon>Pseudomonadati</taxon>
        <taxon>Pseudomonadota</taxon>
        <taxon>Alphaproteobacteria</taxon>
        <taxon>Rhodobacterales</taxon>
        <taxon>Roseobacteraceae</taxon>
        <taxon>Thalassovita</taxon>
    </lineage>
</organism>
<evidence type="ECO:0000313" key="2">
    <source>
        <dbReference type="Proteomes" id="UP000198634"/>
    </source>
</evidence>
<reference evidence="1 2" key="1">
    <citation type="submission" date="2016-10" db="EMBL/GenBank/DDBJ databases">
        <authorList>
            <person name="de Groot N.N."/>
        </authorList>
    </citation>
    <scope>NUCLEOTIDE SEQUENCE [LARGE SCALE GENOMIC DNA]</scope>
    <source>
        <strain evidence="1 2">DSM 22007</strain>
    </source>
</reference>
<accession>A0A1H9FAE9</accession>
<dbReference type="EMBL" id="FOEP01000006">
    <property type="protein sequence ID" value="SEQ34906.1"/>
    <property type="molecule type" value="Genomic_DNA"/>
</dbReference>
<name>A0A1H9FAE9_9RHOB</name>
<dbReference type="AlphaFoldDB" id="A0A1H9FAE9"/>
<gene>
    <name evidence="1" type="ORF">SAMN04488092_10610</name>
</gene>
<evidence type="ECO:0008006" key="3">
    <source>
        <dbReference type="Google" id="ProtNLM"/>
    </source>
</evidence>
<evidence type="ECO:0000313" key="1">
    <source>
        <dbReference type="EMBL" id="SEQ34906.1"/>
    </source>
</evidence>
<proteinExistence type="predicted"/>
<dbReference type="STRING" id="657014.SAMN04488092_10610"/>